<keyword evidence="3" id="KW-1185">Reference proteome</keyword>
<protein>
    <submittedName>
        <fullName evidence="2">Uncharacterized protein</fullName>
    </submittedName>
</protein>
<feature type="region of interest" description="Disordered" evidence="1">
    <location>
        <begin position="1"/>
        <end position="20"/>
    </location>
</feature>
<dbReference type="Proteomes" id="UP000215199">
    <property type="component" value="Unassembled WGS sequence"/>
</dbReference>
<dbReference type="OrthoDB" id="9878166at2"/>
<gene>
    <name evidence="2" type="ORF">CF165_20655</name>
</gene>
<name>A0A229T4F2_9PSEU</name>
<accession>A0A229T4F2</accession>
<reference evidence="3" key="1">
    <citation type="submission" date="2017-07" db="EMBL/GenBank/DDBJ databases">
        <title>Comparative genome mining reveals phylogenetic distribution patterns of secondary metabolites in Amycolatopsis.</title>
        <authorList>
            <person name="Adamek M."/>
            <person name="Alanjary M."/>
            <person name="Sales-Ortells H."/>
            <person name="Goodfellow M."/>
            <person name="Bull A.T."/>
            <person name="Kalinowski J."/>
            <person name="Ziemert N."/>
        </authorList>
    </citation>
    <scope>NUCLEOTIDE SEQUENCE [LARGE SCALE GENOMIC DNA]</scope>
    <source>
        <strain evidence="3">H5</strain>
    </source>
</reference>
<evidence type="ECO:0000313" key="3">
    <source>
        <dbReference type="Proteomes" id="UP000215199"/>
    </source>
</evidence>
<organism evidence="2 3">
    <name type="scientific">Amycolatopsis vastitatis</name>
    <dbReference type="NCBI Taxonomy" id="1905142"/>
    <lineage>
        <taxon>Bacteria</taxon>
        <taxon>Bacillati</taxon>
        <taxon>Actinomycetota</taxon>
        <taxon>Actinomycetes</taxon>
        <taxon>Pseudonocardiales</taxon>
        <taxon>Pseudonocardiaceae</taxon>
        <taxon>Amycolatopsis</taxon>
    </lineage>
</organism>
<evidence type="ECO:0000313" key="2">
    <source>
        <dbReference type="EMBL" id="OXM65814.1"/>
    </source>
</evidence>
<proteinExistence type="predicted"/>
<dbReference type="EMBL" id="NMUL01000021">
    <property type="protein sequence ID" value="OXM65814.1"/>
    <property type="molecule type" value="Genomic_DNA"/>
</dbReference>
<dbReference type="AlphaFoldDB" id="A0A229T4F2"/>
<evidence type="ECO:0000256" key="1">
    <source>
        <dbReference type="SAM" id="MobiDB-lite"/>
    </source>
</evidence>
<comment type="caution">
    <text evidence="2">The sequence shown here is derived from an EMBL/GenBank/DDBJ whole genome shotgun (WGS) entry which is preliminary data.</text>
</comment>
<sequence>MTADPRWEPVETFEPAGRTPGPVDLADAAARAAGIGARRLRSRSGERAILVPAESLATAGVSPAVRHVLFIDPVGSEVVAGLLDAVGEPAAAVRVAVPEGAAPAGLTADTGRVEVGVSFPLHRIDGTARPRIAPGPRVGESPDVTAARAKWFGTRH</sequence>
<dbReference type="RefSeq" id="WP_093949174.1">
    <property type="nucleotide sequence ID" value="NZ_NMUL01000021.1"/>
</dbReference>